<sequence length="81" mass="9549">MIDSEGKIAEVEEWLKKKHSWYVEFGCDKKVSFTVYIICSLLIFYMPCFILRCRTCISNFFLRDALNSRGKLCRVRRDGNG</sequence>
<evidence type="ECO:0000313" key="2">
    <source>
        <dbReference type="Proteomes" id="UP000225997"/>
    </source>
</evidence>
<evidence type="ECO:0000313" key="1">
    <source>
        <dbReference type="EMBL" id="PHD56327.1"/>
    </source>
</evidence>
<organism evidence="1 2">
    <name type="scientific">Bacillus toyonensis</name>
    <dbReference type="NCBI Taxonomy" id="155322"/>
    <lineage>
        <taxon>Bacteria</taxon>
        <taxon>Bacillati</taxon>
        <taxon>Bacillota</taxon>
        <taxon>Bacilli</taxon>
        <taxon>Bacillales</taxon>
        <taxon>Bacillaceae</taxon>
        <taxon>Bacillus</taxon>
        <taxon>Bacillus cereus group</taxon>
    </lineage>
</organism>
<comment type="caution">
    <text evidence="1">The sequence shown here is derived from an EMBL/GenBank/DDBJ whole genome shotgun (WGS) entry which is preliminary data.</text>
</comment>
<accession>A0A2C4PU15</accession>
<dbReference type="EMBL" id="NUSQ01000247">
    <property type="protein sequence ID" value="PHD56327.1"/>
    <property type="molecule type" value="Genomic_DNA"/>
</dbReference>
<protein>
    <submittedName>
        <fullName evidence="1">Uncharacterized protein</fullName>
    </submittedName>
</protein>
<proteinExistence type="predicted"/>
<dbReference type="Proteomes" id="UP000225997">
    <property type="component" value="Unassembled WGS sequence"/>
</dbReference>
<reference evidence="1 2" key="1">
    <citation type="submission" date="2017-09" db="EMBL/GenBank/DDBJ databases">
        <title>Large-scale bioinformatics analysis of Bacillus genomes uncovers conserved roles of natural products in bacterial physiology.</title>
        <authorList>
            <consortium name="Agbiome Team Llc"/>
            <person name="Bleich R.M."/>
            <person name="Grubbs K.J."/>
            <person name="Santa Maria K.C."/>
            <person name="Allen S.E."/>
            <person name="Farag S."/>
            <person name="Shank E.A."/>
            <person name="Bowers A."/>
        </authorList>
    </citation>
    <scope>NUCLEOTIDE SEQUENCE [LARGE SCALE GENOMIC DNA]</scope>
    <source>
        <strain evidence="1 2">AFS044250</strain>
    </source>
</reference>
<name>A0A2C4PU15_9BACI</name>
<dbReference type="AlphaFoldDB" id="A0A2C4PU15"/>
<gene>
    <name evidence="1" type="ORF">COF40_29650</name>
</gene>